<dbReference type="SUPFAM" id="SSF51126">
    <property type="entry name" value="Pectin lyase-like"/>
    <property type="match status" value="2"/>
</dbReference>
<sequence>MKRHATGRSTTRLVVAVWCALSLLRSIDGLYTDYELCTGSLATVEDGVCDSSNNIASCLYDGGDCCPSTCVSSAGLCTEDTRQCLNPSASDYPYAEYGNCTAMSGHLPYISDGYDGGDCCPSTCVVSTTDYCPEDNSECVDPFAVDFGYPGFENCTGYPPSMGNGLCIPDNNIPECGYDGGDCCECSCQPAQFMCLGRFDCLDPSFNTTECVTNTTACSPDLSREWLVEDTANAIELANAINCTGGTFDVEWRGSVIVPQTLWISQGTTVNITGVDTTASPAVADGNGESRIFGVINSSLNLHGMTLSNGHGVVGGAIFSALGTVTFSGSSALVNNSADEHGGAMFVDGGAVSWDGDMIIADNSCSWDGGAILIRSAGSVSWSGNTTFIGNRIYSFGHNGGFSYGGAINAILESNVSWTEQTSFIDNRIDVDAVDREVVCYGGAVAVDSNSSAIWSGSTSFEDNEACFCGGALHANDTGIFSWTGETVFSNNQATSGGVLCLEWYSSASWSNSTAFVGNNASEDGGALYVTDISSVAWTGDTRFEGNSARNGGAVHVSSTSSSIAWSGETTFEGNFVSGSGGGLFVGEGAEVNMTGRTDFSNNHADVNGGAVVSALNSVTDATESVISIDGITSFFNNSCQSCGGALMISGSVSLSFASDGTQFLQNVAESAGGAVCLTGVGEGPTFSGIRFDSNSAQIGGAVRSTGSGTTILATGEEFPVTFTGCNFTGNWATASGGAMESAAGKDLVVNSTFLGNTASQGGAARFAGSVSVSNCLFMNNHADEQGGPALSNVGFMEGIEACTFADNDVLCPSGFFLDFVDLFSLFVLPCVSDCAVCSDGFAESLSFTCSNCSDGKATVVALVALPIMVILGLIFLVYMVSKERDRERDAPPPAGPWHRLKQLLPLQSLKIMIVVWQILTELASVATVSFPDVYEQFLDGTAFLGFDFGWMLSAGCFVDIDFHDRVVTSTVGPLVALAILGLTYIVARCRNRSCDQALHKVRRKHVSMALWVSFLVYSPVSSTIFQTFSCETLDDGKTYLRVDYRIDCDSSKHLAMEIYAGLMIFVYPIGIPLVYAALLFGGRDALKIAAVPNMEQSRVQAAVHLSSPYRPGCFYYEVIECARRVLLTGESVVSIVTGTV</sequence>
<dbReference type="OrthoDB" id="5950997at2759"/>
<feature type="chain" id="PRO_5003095521" evidence="5">
    <location>
        <begin position="30"/>
        <end position="1141"/>
    </location>
</feature>
<dbReference type="AlphaFoldDB" id="D7FV87"/>
<feature type="transmembrane region" description="Helical" evidence="4">
    <location>
        <begin position="967"/>
        <end position="988"/>
    </location>
</feature>
<dbReference type="PANTHER" id="PTHR11319:SF35">
    <property type="entry name" value="OUTER MEMBRANE PROTEIN PMPC-RELATED"/>
    <property type="match status" value="1"/>
</dbReference>
<dbReference type="InParanoid" id="D7FV87"/>
<keyword evidence="4" id="KW-1133">Transmembrane helix</keyword>
<keyword evidence="4" id="KW-0812">Transmembrane</keyword>
<evidence type="ECO:0000313" key="7">
    <source>
        <dbReference type="EMBL" id="CBJ26259.1"/>
    </source>
</evidence>
<dbReference type="InterPro" id="IPR000800">
    <property type="entry name" value="Notch_dom"/>
</dbReference>
<dbReference type="InterPro" id="IPR011050">
    <property type="entry name" value="Pectin_lyase_fold/virulence"/>
</dbReference>
<keyword evidence="8" id="KW-1185">Reference proteome</keyword>
<feature type="signal peptide" evidence="5">
    <location>
        <begin position="1"/>
        <end position="29"/>
    </location>
</feature>
<accession>D7FV87</accession>
<dbReference type="PANTHER" id="PTHR11319">
    <property type="entry name" value="G PROTEIN-COUPLED RECEPTOR-RELATED"/>
    <property type="match status" value="1"/>
</dbReference>
<dbReference type="EMBL" id="FN649742">
    <property type="protein sequence ID" value="CBJ26259.1"/>
    <property type="molecule type" value="Genomic_DNA"/>
</dbReference>
<feature type="transmembrane region" description="Helical" evidence="4">
    <location>
        <begin position="1059"/>
        <end position="1081"/>
    </location>
</feature>
<keyword evidence="3" id="KW-0325">Glycoprotein</keyword>
<keyword evidence="5" id="KW-0732">Signal</keyword>
<dbReference type="EMBL" id="FN648475">
    <property type="protein sequence ID" value="CBJ26259.1"/>
    <property type="molecule type" value="Genomic_DNA"/>
</dbReference>
<dbReference type="SMART" id="SM00004">
    <property type="entry name" value="NL"/>
    <property type="match status" value="2"/>
</dbReference>
<reference evidence="7 8" key="1">
    <citation type="journal article" date="2010" name="Nature">
        <title>The Ectocarpus genome and the independent evolution of multicellularity in brown algae.</title>
        <authorList>
            <person name="Cock J.M."/>
            <person name="Sterck L."/>
            <person name="Rouze P."/>
            <person name="Scornet D."/>
            <person name="Allen A.E."/>
            <person name="Amoutzias G."/>
            <person name="Anthouard V."/>
            <person name="Artiguenave F."/>
            <person name="Aury J.M."/>
            <person name="Badger J.H."/>
            <person name="Beszteri B."/>
            <person name="Billiau K."/>
            <person name="Bonnet E."/>
            <person name="Bothwell J.H."/>
            <person name="Bowler C."/>
            <person name="Boyen C."/>
            <person name="Brownlee C."/>
            <person name="Carrano C.J."/>
            <person name="Charrier B."/>
            <person name="Cho G.Y."/>
            <person name="Coelho S.M."/>
            <person name="Collen J."/>
            <person name="Corre E."/>
            <person name="Da Silva C."/>
            <person name="Delage L."/>
            <person name="Delaroque N."/>
            <person name="Dittami S.M."/>
            <person name="Doulbeau S."/>
            <person name="Elias M."/>
            <person name="Farnham G."/>
            <person name="Gachon C.M."/>
            <person name="Gschloessl B."/>
            <person name="Heesch S."/>
            <person name="Jabbari K."/>
            <person name="Jubin C."/>
            <person name="Kawai H."/>
            <person name="Kimura K."/>
            <person name="Kloareg B."/>
            <person name="Kupper F.C."/>
            <person name="Lang D."/>
            <person name="Le Bail A."/>
            <person name="Leblanc C."/>
            <person name="Lerouge P."/>
            <person name="Lohr M."/>
            <person name="Lopez P.J."/>
            <person name="Martens C."/>
            <person name="Maumus F."/>
            <person name="Michel G."/>
            <person name="Miranda-Saavedra D."/>
            <person name="Morales J."/>
            <person name="Moreau H."/>
            <person name="Motomura T."/>
            <person name="Nagasato C."/>
            <person name="Napoli C.A."/>
            <person name="Nelson D.R."/>
            <person name="Nyvall-Collen P."/>
            <person name="Peters A.F."/>
            <person name="Pommier C."/>
            <person name="Potin P."/>
            <person name="Poulain J."/>
            <person name="Quesneville H."/>
            <person name="Read B."/>
            <person name="Rensing S.A."/>
            <person name="Ritter A."/>
            <person name="Rousvoal S."/>
            <person name="Samanta M."/>
            <person name="Samson G."/>
            <person name="Schroeder D.C."/>
            <person name="Segurens B."/>
            <person name="Strittmatter M."/>
            <person name="Tonon T."/>
            <person name="Tregear J.W."/>
            <person name="Valentin K."/>
            <person name="von Dassow P."/>
            <person name="Yamagishi T."/>
            <person name="Van de Peer Y."/>
            <person name="Wincker P."/>
        </authorList>
    </citation>
    <scope>NUCLEOTIDE SEQUENCE [LARGE SCALE GENOMIC DNA]</scope>
    <source>
        <strain evidence="8">Ec32 / CCAP1310/4</strain>
    </source>
</reference>
<evidence type="ECO:0000256" key="1">
    <source>
        <dbReference type="ARBA" id="ARBA00022737"/>
    </source>
</evidence>
<evidence type="ECO:0000256" key="2">
    <source>
        <dbReference type="ARBA" id="ARBA00023157"/>
    </source>
</evidence>
<feature type="transmembrane region" description="Helical" evidence="4">
    <location>
        <begin position="1009"/>
        <end position="1029"/>
    </location>
</feature>
<evidence type="ECO:0000256" key="3">
    <source>
        <dbReference type="ARBA" id="ARBA00023180"/>
    </source>
</evidence>
<feature type="domain" description="LNR" evidence="6">
    <location>
        <begin position="37"/>
        <end position="66"/>
    </location>
</feature>
<proteinExistence type="predicted"/>
<name>D7FV87_ECTSI</name>
<gene>
    <name evidence="7" type="ORF">Esi_0029_0027</name>
</gene>
<organism evidence="7 8">
    <name type="scientific">Ectocarpus siliculosus</name>
    <name type="common">Brown alga</name>
    <name type="synonym">Conferva siliculosa</name>
    <dbReference type="NCBI Taxonomy" id="2880"/>
    <lineage>
        <taxon>Eukaryota</taxon>
        <taxon>Sar</taxon>
        <taxon>Stramenopiles</taxon>
        <taxon>Ochrophyta</taxon>
        <taxon>PX clade</taxon>
        <taxon>Phaeophyceae</taxon>
        <taxon>Ectocarpales</taxon>
        <taxon>Ectocarpaceae</taxon>
        <taxon>Ectocarpus</taxon>
    </lineage>
</organism>
<feature type="domain" description="LNR" evidence="6">
    <location>
        <begin position="148"/>
        <end position="184"/>
    </location>
</feature>
<evidence type="ECO:0000313" key="8">
    <source>
        <dbReference type="Proteomes" id="UP000002630"/>
    </source>
</evidence>
<evidence type="ECO:0000256" key="4">
    <source>
        <dbReference type="SAM" id="Phobius"/>
    </source>
</evidence>
<evidence type="ECO:0000259" key="6">
    <source>
        <dbReference type="SMART" id="SM00004"/>
    </source>
</evidence>
<dbReference type="Proteomes" id="UP000002630">
    <property type="component" value="Linkage Group LG17"/>
</dbReference>
<keyword evidence="1" id="KW-0677">Repeat</keyword>
<evidence type="ECO:0000256" key="5">
    <source>
        <dbReference type="SAM" id="SignalP"/>
    </source>
</evidence>
<keyword evidence="2" id="KW-1015">Disulfide bond</keyword>
<keyword evidence="4" id="KW-0472">Membrane</keyword>
<feature type="transmembrane region" description="Helical" evidence="4">
    <location>
        <begin position="860"/>
        <end position="881"/>
    </location>
</feature>
<feature type="transmembrane region" description="Helical" evidence="4">
    <location>
        <begin position="910"/>
        <end position="931"/>
    </location>
</feature>
<dbReference type="OMA" id="NATMIFQ"/>
<protein>
    <submittedName>
        <fullName evidence="7">Extracellular nuclease</fullName>
    </submittedName>
</protein>